<evidence type="ECO:0000313" key="4">
    <source>
        <dbReference type="Proteomes" id="UP000033514"/>
    </source>
</evidence>
<dbReference type="InterPro" id="IPR050767">
    <property type="entry name" value="Sel1_AlgK"/>
</dbReference>
<proteinExistence type="predicted"/>
<dbReference type="PATRIC" id="fig|361041.3.peg.3828"/>
<name>A0A0F5LF76_9HYPH</name>
<feature type="repeat" description="TPR" evidence="2">
    <location>
        <begin position="141"/>
        <end position="174"/>
    </location>
</feature>
<gene>
    <name evidence="3" type="ORF">VW35_02220</name>
</gene>
<dbReference type="STRING" id="361041.VW35_02220"/>
<dbReference type="InterPro" id="IPR006597">
    <property type="entry name" value="Sel1-like"/>
</dbReference>
<keyword evidence="1" id="KW-0378">Hydrolase</keyword>
<dbReference type="PANTHER" id="PTHR11102:SF160">
    <property type="entry name" value="ERAD-ASSOCIATED E3 UBIQUITIN-PROTEIN LIGASE COMPONENT HRD3"/>
    <property type="match status" value="1"/>
</dbReference>
<dbReference type="PROSITE" id="PS50005">
    <property type="entry name" value="TPR"/>
    <property type="match status" value="1"/>
</dbReference>
<evidence type="ECO:0000313" key="3">
    <source>
        <dbReference type="EMBL" id="KKB81008.1"/>
    </source>
</evidence>
<comment type="caution">
    <text evidence="3">The sequence shown here is derived from an EMBL/GenBank/DDBJ whole genome shotgun (WGS) entry which is preliminary data.</text>
</comment>
<dbReference type="Gene3D" id="1.25.40.10">
    <property type="entry name" value="Tetratricopeptide repeat domain"/>
    <property type="match status" value="1"/>
</dbReference>
<dbReference type="EMBL" id="LAJG01000005">
    <property type="protein sequence ID" value="KKB81008.1"/>
    <property type="molecule type" value="Genomic_DNA"/>
</dbReference>
<sequence>MMLCISSGALAAANAQDAAVSTDSPPVQVEVVATRTVQELLEILRQGDAATGFEEARSELTELAESGDAVASVALGDLYRSGVFGEPDPASAKRFFEIGAKAGDGKALARLGELYRADTPLLPDEAKSLSYYTQSGDAGWGPALMYLGDYYTKARDAEGAIAAYEKAIAIGEKAAYVPLGDIFRLNRIHAPDYERADELFQQAADLGAEKGLTRLAQLRLDGHVGRVSEGVALLEKGILEDVPGAAVALADAYISGQGVKRSVQKGISILDAGVAKEDAASARRLIALYLDGAKPELQPNARRANAVFEASAGFLPDRAKTYEGAILQSALAADRTAFQSAYSQFTLLDQSQKASALPRIKRLNENSYVYLLQSALGERGVFQGTATGQLTGSTIRAVNAFCAENNLTVCVRGPLAGPVADALGKVL</sequence>
<reference evidence="3 4" key="1">
    <citation type="submission" date="2015-03" db="EMBL/GenBank/DDBJ databases">
        <authorList>
            <person name="Hassan Y.I."/>
            <person name="Lepp D."/>
            <person name="Zhou T."/>
        </authorList>
    </citation>
    <scope>NUCLEOTIDE SEQUENCE [LARGE SCALE GENOMIC DNA]</scope>
    <source>
        <strain evidence="3 4">GH2-10</strain>
    </source>
</reference>
<dbReference type="AlphaFoldDB" id="A0A0F5LF76"/>
<dbReference type="GO" id="GO:0016787">
    <property type="term" value="F:hydrolase activity"/>
    <property type="evidence" value="ECO:0007669"/>
    <property type="project" value="UniProtKB-KW"/>
</dbReference>
<accession>A0A0F5LF76</accession>
<protein>
    <recommendedName>
        <fullName evidence="5">Sel1 repeat family protein</fullName>
    </recommendedName>
</protein>
<evidence type="ECO:0008006" key="5">
    <source>
        <dbReference type="Google" id="ProtNLM"/>
    </source>
</evidence>
<keyword evidence="4" id="KW-1185">Reference proteome</keyword>
<keyword evidence="2" id="KW-0802">TPR repeat</keyword>
<evidence type="ECO:0000256" key="2">
    <source>
        <dbReference type="PROSITE-ProRule" id="PRU00339"/>
    </source>
</evidence>
<organism evidence="3 4">
    <name type="scientific">Devosia soli</name>
    <dbReference type="NCBI Taxonomy" id="361041"/>
    <lineage>
        <taxon>Bacteria</taxon>
        <taxon>Pseudomonadati</taxon>
        <taxon>Pseudomonadota</taxon>
        <taxon>Alphaproteobacteria</taxon>
        <taxon>Hyphomicrobiales</taxon>
        <taxon>Devosiaceae</taxon>
        <taxon>Devosia</taxon>
    </lineage>
</organism>
<dbReference type="SMART" id="SM00671">
    <property type="entry name" value="SEL1"/>
    <property type="match status" value="5"/>
</dbReference>
<dbReference type="SUPFAM" id="SSF81901">
    <property type="entry name" value="HCP-like"/>
    <property type="match status" value="2"/>
</dbReference>
<dbReference type="InterPro" id="IPR023827">
    <property type="entry name" value="Peptidase_S8_Asp-AS"/>
</dbReference>
<dbReference type="Proteomes" id="UP000033514">
    <property type="component" value="Unassembled WGS sequence"/>
</dbReference>
<dbReference type="PANTHER" id="PTHR11102">
    <property type="entry name" value="SEL-1-LIKE PROTEIN"/>
    <property type="match status" value="1"/>
</dbReference>
<dbReference type="PROSITE" id="PS00136">
    <property type="entry name" value="SUBTILASE_ASP"/>
    <property type="match status" value="1"/>
</dbReference>
<dbReference type="InterPro" id="IPR011990">
    <property type="entry name" value="TPR-like_helical_dom_sf"/>
</dbReference>
<dbReference type="InterPro" id="IPR019734">
    <property type="entry name" value="TPR_rpt"/>
</dbReference>
<evidence type="ECO:0000256" key="1">
    <source>
        <dbReference type="ARBA" id="ARBA00022801"/>
    </source>
</evidence>